<reference evidence="2 3" key="1">
    <citation type="submission" date="2016-10" db="EMBL/GenBank/DDBJ databases">
        <authorList>
            <person name="de Groot N.N."/>
        </authorList>
    </citation>
    <scope>NUCLEOTIDE SEQUENCE [LARGE SCALE GENOMIC DNA]</scope>
    <source>
        <strain evidence="2 3">DSM 1801</strain>
    </source>
</reference>
<keyword evidence="1" id="KW-1133">Transmembrane helix</keyword>
<gene>
    <name evidence="2" type="ORF">SAMN04487772_10972</name>
</gene>
<accession>A0A1I0C8G2</accession>
<keyword evidence="1" id="KW-0812">Transmembrane</keyword>
<evidence type="ECO:0000256" key="1">
    <source>
        <dbReference type="SAM" id="Phobius"/>
    </source>
</evidence>
<organism evidence="2 3">
    <name type="scientific">[Clostridium] polysaccharolyticum</name>
    <dbReference type="NCBI Taxonomy" id="29364"/>
    <lineage>
        <taxon>Bacteria</taxon>
        <taxon>Bacillati</taxon>
        <taxon>Bacillota</taxon>
        <taxon>Clostridia</taxon>
        <taxon>Lachnospirales</taxon>
        <taxon>Lachnospiraceae</taxon>
    </lineage>
</organism>
<dbReference type="EMBL" id="FOHN01000009">
    <property type="protein sequence ID" value="SET15523.1"/>
    <property type="molecule type" value="Genomic_DNA"/>
</dbReference>
<keyword evidence="1" id="KW-0472">Membrane</keyword>
<proteinExistence type="predicted"/>
<sequence>MRNHKKISKVAFIILLLMILAAGGVFFTLSYYNSNVRLIEKRWNIAFPKNITETYAKKTKDNWFGESERYVVYHVPKIGDILNEEYSVEKDLEIEKSMNEILSVLEVESNKKPDFNEHYAWRKYEKGDDKLYMLYFESTQTLYIVESIF</sequence>
<dbReference type="RefSeq" id="WP_092477677.1">
    <property type="nucleotide sequence ID" value="NZ_FOHN01000009.1"/>
</dbReference>
<protein>
    <submittedName>
        <fullName evidence="2">Uncharacterized protein</fullName>
    </submittedName>
</protein>
<evidence type="ECO:0000313" key="3">
    <source>
        <dbReference type="Proteomes" id="UP000199800"/>
    </source>
</evidence>
<dbReference type="Proteomes" id="UP000199800">
    <property type="component" value="Unassembled WGS sequence"/>
</dbReference>
<keyword evidence="3" id="KW-1185">Reference proteome</keyword>
<dbReference type="AlphaFoldDB" id="A0A1I0C8G2"/>
<feature type="transmembrane region" description="Helical" evidence="1">
    <location>
        <begin position="12"/>
        <end position="32"/>
    </location>
</feature>
<name>A0A1I0C8G2_9FIRM</name>
<evidence type="ECO:0000313" key="2">
    <source>
        <dbReference type="EMBL" id="SET15523.1"/>
    </source>
</evidence>